<feature type="transmembrane region" description="Helical" evidence="9">
    <location>
        <begin position="251"/>
        <end position="268"/>
    </location>
</feature>
<evidence type="ECO:0000256" key="4">
    <source>
        <dbReference type="ARBA" id="ARBA00022519"/>
    </source>
</evidence>
<keyword evidence="2" id="KW-0813">Transport</keyword>
<feature type="transmembrane region" description="Helical" evidence="9">
    <location>
        <begin position="303"/>
        <end position="319"/>
    </location>
</feature>
<protein>
    <recommendedName>
        <fullName evidence="8">Autoinducer 2 import system permease protein LsrD</fullName>
    </recommendedName>
</protein>
<feature type="transmembrane region" description="Helical" evidence="9">
    <location>
        <begin position="94"/>
        <end position="117"/>
    </location>
</feature>
<dbReference type="Proteomes" id="UP000030661">
    <property type="component" value="Unassembled WGS sequence"/>
</dbReference>
<keyword evidence="6 9" id="KW-1133">Transmembrane helix</keyword>
<evidence type="ECO:0000313" key="11">
    <source>
        <dbReference type="Proteomes" id="UP000030661"/>
    </source>
</evidence>
<proteinExistence type="predicted"/>
<dbReference type="EMBL" id="DF820463">
    <property type="protein sequence ID" value="GAK55185.1"/>
    <property type="molecule type" value="Genomic_DNA"/>
</dbReference>
<dbReference type="eggNOG" id="COG1172">
    <property type="taxonomic scope" value="Bacteria"/>
</dbReference>
<reference evidence="10" key="1">
    <citation type="journal article" date="2015" name="PeerJ">
        <title>First genomic representation of candidate bacterial phylum KSB3 points to enhanced environmental sensing as a trigger of wastewater bulking.</title>
        <authorList>
            <person name="Sekiguchi Y."/>
            <person name="Ohashi A."/>
            <person name="Parks D.H."/>
            <person name="Yamauchi T."/>
            <person name="Tyson G.W."/>
            <person name="Hugenholtz P."/>
        </authorList>
    </citation>
    <scope>NUCLEOTIDE SEQUENCE [LARGE SCALE GENOMIC DNA]</scope>
</reference>
<evidence type="ECO:0000256" key="9">
    <source>
        <dbReference type="SAM" id="Phobius"/>
    </source>
</evidence>
<feature type="transmembrane region" description="Helical" evidence="9">
    <location>
        <begin position="274"/>
        <end position="296"/>
    </location>
</feature>
<feature type="transmembrane region" description="Helical" evidence="9">
    <location>
        <begin position="220"/>
        <end position="239"/>
    </location>
</feature>
<dbReference type="InterPro" id="IPR001851">
    <property type="entry name" value="ABC_transp_permease"/>
</dbReference>
<dbReference type="GO" id="GO:0022857">
    <property type="term" value="F:transmembrane transporter activity"/>
    <property type="evidence" value="ECO:0007669"/>
    <property type="project" value="InterPro"/>
</dbReference>
<sequence length="325" mass="35387">MEMYMHIPRKFTWTAFKDIFVYLVLAAIVIGFSTVSLNFLNPYNLVNILRMSVPILLVSCGATLIMISANIDLSVGSMVSLSGVMYCIGLKSGIGFFWATLLTFLLGVLMGFINGLLVMKWRIVPVIATLVTLYLYRGIAWTLTPRQVGLIKGDMPEGINDFGRTPVFLGLPLAFYITVAVIAIMIVVQQKTVLGKYTAAIGGNRTAAELSGINVIRTVWILYIITGFLASLGGIARASYLSMGDPQTGNLMEMEVIIAVLLGGARFYGGEGSIIKTVVGALIIMCVSVGMTVLWIPPYWQSFVRGIVLIGTVAVYTLIKEKVEE</sequence>
<feature type="transmembrane region" description="Helical" evidence="9">
    <location>
        <begin position="165"/>
        <end position="188"/>
    </location>
</feature>
<evidence type="ECO:0000313" key="10">
    <source>
        <dbReference type="EMBL" id="GAK55185.1"/>
    </source>
</evidence>
<keyword evidence="7 9" id="KW-0472">Membrane</keyword>
<accession>A0A0S6WA68</accession>
<gene>
    <name evidence="10" type="ORF">U27_02017</name>
</gene>
<dbReference type="GO" id="GO:0005886">
    <property type="term" value="C:plasma membrane"/>
    <property type="evidence" value="ECO:0007669"/>
    <property type="project" value="UniProtKB-SubCell"/>
</dbReference>
<comment type="subcellular location">
    <subcellularLocation>
        <location evidence="1">Cell membrane</location>
        <topology evidence="1">Multi-pass membrane protein</topology>
    </subcellularLocation>
</comment>
<dbReference type="CDD" id="cd06579">
    <property type="entry name" value="TM_PBP1_transp_AraH_like"/>
    <property type="match status" value="1"/>
</dbReference>
<keyword evidence="11" id="KW-1185">Reference proteome</keyword>
<evidence type="ECO:0000256" key="5">
    <source>
        <dbReference type="ARBA" id="ARBA00022692"/>
    </source>
</evidence>
<name>A0A0S6WA68_VECG1</name>
<feature type="transmembrane region" description="Helical" evidence="9">
    <location>
        <begin position="123"/>
        <end position="144"/>
    </location>
</feature>
<dbReference type="Pfam" id="PF02653">
    <property type="entry name" value="BPD_transp_2"/>
    <property type="match status" value="1"/>
</dbReference>
<evidence type="ECO:0000256" key="7">
    <source>
        <dbReference type="ARBA" id="ARBA00023136"/>
    </source>
</evidence>
<evidence type="ECO:0000256" key="8">
    <source>
        <dbReference type="ARBA" id="ARBA00039381"/>
    </source>
</evidence>
<dbReference type="PANTHER" id="PTHR32196">
    <property type="entry name" value="ABC TRANSPORTER PERMEASE PROTEIN YPHD-RELATED-RELATED"/>
    <property type="match status" value="1"/>
</dbReference>
<dbReference type="HOGENOM" id="CLU_028880_0_1_0"/>
<keyword evidence="4" id="KW-0997">Cell inner membrane</keyword>
<evidence type="ECO:0000256" key="6">
    <source>
        <dbReference type="ARBA" id="ARBA00022989"/>
    </source>
</evidence>
<keyword evidence="5 9" id="KW-0812">Transmembrane</keyword>
<dbReference type="STRING" id="1499967.U27_02017"/>
<feature type="transmembrane region" description="Helical" evidence="9">
    <location>
        <begin position="20"/>
        <end position="40"/>
    </location>
</feature>
<feature type="transmembrane region" description="Helical" evidence="9">
    <location>
        <begin position="52"/>
        <end position="73"/>
    </location>
</feature>
<dbReference type="PANTHER" id="PTHR32196:SF71">
    <property type="entry name" value="AUTOINDUCER 2 IMPORT SYSTEM PERMEASE PROTEIN LSRD"/>
    <property type="match status" value="1"/>
</dbReference>
<evidence type="ECO:0000256" key="2">
    <source>
        <dbReference type="ARBA" id="ARBA00022448"/>
    </source>
</evidence>
<evidence type="ECO:0000256" key="3">
    <source>
        <dbReference type="ARBA" id="ARBA00022475"/>
    </source>
</evidence>
<evidence type="ECO:0000256" key="1">
    <source>
        <dbReference type="ARBA" id="ARBA00004651"/>
    </source>
</evidence>
<keyword evidence="3" id="KW-1003">Cell membrane</keyword>
<dbReference type="AlphaFoldDB" id="A0A0S6WA68"/>
<organism evidence="10">
    <name type="scientific">Vecturithrix granuli</name>
    <dbReference type="NCBI Taxonomy" id="1499967"/>
    <lineage>
        <taxon>Bacteria</taxon>
        <taxon>Candidatus Moduliflexota</taxon>
        <taxon>Candidatus Vecturitrichia</taxon>
        <taxon>Candidatus Vecturitrichales</taxon>
        <taxon>Candidatus Vecturitrichaceae</taxon>
        <taxon>Candidatus Vecturithrix</taxon>
    </lineage>
</organism>